<organism evidence="3 4">
    <name type="scientific">Vibrio thalassae</name>
    <dbReference type="NCBI Taxonomy" id="1243014"/>
    <lineage>
        <taxon>Bacteria</taxon>
        <taxon>Pseudomonadati</taxon>
        <taxon>Pseudomonadota</taxon>
        <taxon>Gammaproteobacteria</taxon>
        <taxon>Vibrionales</taxon>
        <taxon>Vibrionaceae</taxon>
        <taxon>Vibrio</taxon>
    </lineage>
</organism>
<gene>
    <name evidence="3" type="primary">feoA</name>
    <name evidence="3" type="ORF">VTH8203_00917</name>
</gene>
<dbReference type="Pfam" id="PF04023">
    <property type="entry name" value="FeoA"/>
    <property type="match status" value="1"/>
</dbReference>
<proteinExistence type="predicted"/>
<dbReference type="PANTHER" id="PTHR42954:SF2">
    <property type="entry name" value="FE(2+) TRANSPORT PROTEIN A"/>
    <property type="match status" value="1"/>
</dbReference>
<evidence type="ECO:0000313" key="4">
    <source>
        <dbReference type="Proteomes" id="UP000219336"/>
    </source>
</evidence>
<evidence type="ECO:0000256" key="1">
    <source>
        <dbReference type="ARBA" id="ARBA00023004"/>
    </source>
</evidence>
<feature type="domain" description="Ferrous iron transporter FeoA-like" evidence="2">
    <location>
        <begin position="1"/>
        <end position="74"/>
    </location>
</feature>
<dbReference type="EMBL" id="OANU01000008">
    <property type="protein sequence ID" value="SNX47316.1"/>
    <property type="molecule type" value="Genomic_DNA"/>
</dbReference>
<dbReference type="GO" id="GO:0046914">
    <property type="term" value="F:transition metal ion binding"/>
    <property type="evidence" value="ECO:0007669"/>
    <property type="project" value="InterPro"/>
</dbReference>
<protein>
    <submittedName>
        <fullName evidence="3">Ferrous iron transport protein A</fullName>
    </submittedName>
</protein>
<dbReference type="RefSeq" id="WP_096992597.1">
    <property type="nucleotide sequence ID" value="NZ_JBHSII010000001.1"/>
</dbReference>
<dbReference type="PANTHER" id="PTHR42954">
    <property type="entry name" value="FE(2+) TRANSPORT PROTEIN A"/>
    <property type="match status" value="1"/>
</dbReference>
<dbReference type="InterPro" id="IPR008988">
    <property type="entry name" value="Transcriptional_repressor_C"/>
</dbReference>
<keyword evidence="4" id="KW-1185">Reference proteome</keyword>
<dbReference type="OrthoDB" id="9811076at2"/>
<keyword evidence="1" id="KW-0408">Iron</keyword>
<dbReference type="InterPro" id="IPR052713">
    <property type="entry name" value="FeoA"/>
</dbReference>
<dbReference type="Gene3D" id="2.30.30.90">
    <property type="match status" value="1"/>
</dbReference>
<name>A0A240EFI6_9VIBR</name>
<sequence>MKLAELKIGSSGRITALNGLNDDVRKKLMVMGILPNTEVKMVRRAPMGDPLQIEVRGVALAIRNNIANAIEVEAHS</sequence>
<dbReference type="SUPFAM" id="SSF50037">
    <property type="entry name" value="C-terminal domain of transcriptional repressors"/>
    <property type="match status" value="1"/>
</dbReference>
<accession>A0A240EFI6</accession>
<evidence type="ECO:0000313" key="3">
    <source>
        <dbReference type="EMBL" id="SNX47316.1"/>
    </source>
</evidence>
<dbReference type="AlphaFoldDB" id="A0A240EFI6"/>
<dbReference type="InterPro" id="IPR007167">
    <property type="entry name" value="Fe-transptr_FeoA-like"/>
</dbReference>
<dbReference type="Proteomes" id="UP000219336">
    <property type="component" value="Unassembled WGS sequence"/>
</dbReference>
<dbReference type="SMART" id="SM00899">
    <property type="entry name" value="FeoA"/>
    <property type="match status" value="1"/>
</dbReference>
<evidence type="ECO:0000259" key="2">
    <source>
        <dbReference type="SMART" id="SM00899"/>
    </source>
</evidence>
<reference evidence="4" key="1">
    <citation type="submission" date="2016-06" db="EMBL/GenBank/DDBJ databases">
        <authorList>
            <person name="Rodrigo-Torres L."/>
            <person name="Arahal R.D."/>
            <person name="Lucena T."/>
        </authorList>
    </citation>
    <scope>NUCLEOTIDE SEQUENCE [LARGE SCALE GENOMIC DNA]</scope>
    <source>
        <strain evidence="4">CECT8203</strain>
    </source>
</reference>
<dbReference type="InterPro" id="IPR038157">
    <property type="entry name" value="FeoA_core_dom"/>
</dbReference>